<comment type="caution">
    <text evidence="3">The sequence shown here is derived from an EMBL/GenBank/DDBJ whole genome shotgun (WGS) entry which is preliminary data.</text>
</comment>
<keyword evidence="2" id="KW-1133">Transmembrane helix</keyword>
<keyword evidence="2" id="KW-0812">Transmembrane</keyword>
<evidence type="ECO:0000256" key="2">
    <source>
        <dbReference type="SAM" id="Phobius"/>
    </source>
</evidence>
<feature type="transmembrane region" description="Helical" evidence="2">
    <location>
        <begin position="124"/>
        <end position="147"/>
    </location>
</feature>
<protein>
    <recommendedName>
        <fullName evidence="5">DUF2868 domain-containing protein</fullName>
    </recommendedName>
</protein>
<proteinExistence type="predicted"/>
<evidence type="ECO:0000313" key="3">
    <source>
        <dbReference type="EMBL" id="GAA3967346.1"/>
    </source>
</evidence>
<evidence type="ECO:0008006" key="5">
    <source>
        <dbReference type="Google" id="ProtNLM"/>
    </source>
</evidence>
<dbReference type="RefSeq" id="WP_344807104.1">
    <property type="nucleotide sequence ID" value="NZ_BAABBO010000011.1"/>
</dbReference>
<dbReference type="Pfam" id="PF11067">
    <property type="entry name" value="DUF2868"/>
    <property type="match status" value="1"/>
</dbReference>
<dbReference type="InterPro" id="IPR021296">
    <property type="entry name" value="DUF2868"/>
</dbReference>
<keyword evidence="4" id="KW-1185">Reference proteome</keyword>
<evidence type="ECO:0000256" key="1">
    <source>
        <dbReference type="SAM" id="MobiDB-lite"/>
    </source>
</evidence>
<accession>A0ABP7PKU0</accession>
<gene>
    <name evidence="3" type="ORF">GCM10022278_26410</name>
</gene>
<evidence type="ECO:0000313" key="4">
    <source>
        <dbReference type="Proteomes" id="UP001501337"/>
    </source>
</evidence>
<reference evidence="4" key="1">
    <citation type="journal article" date="2019" name="Int. J. Syst. Evol. Microbiol.">
        <title>The Global Catalogue of Microorganisms (GCM) 10K type strain sequencing project: providing services to taxonomists for standard genome sequencing and annotation.</title>
        <authorList>
            <consortium name="The Broad Institute Genomics Platform"/>
            <consortium name="The Broad Institute Genome Sequencing Center for Infectious Disease"/>
            <person name="Wu L."/>
            <person name="Ma J."/>
        </authorList>
    </citation>
    <scope>NUCLEOTIDE SEQUENCE [LARGE SCALE GENOMIC DNA]</scope>
    <source>
        <strain evidence="4">JCM 17555</strain>
    </source>
</reference>
<feature type="region of interest" description="Disordered" evidence="1">
    <location>
        <begin position="505"/>
        <end position="524"/>
    </location>
</feature>
<dbReference type="EMBL" id="BAABBO010000011">
    <property type="protein sequence ID" value="GAA3967346.1"/>
    <property type="molecule type" value="Genomic_DNA"/>
</dbReference>
<name>A0ABP7PKU0_9GAMM</name>
<sequence>MQRKSGSSVSSAQPVSRSLRYTGYRLEFVRYIEQQPDLISPVVIGEAEAGALSEAEPNGQSSGFERIARARASWLLALLRLDALHARVDRAAGQSLWVLCLLFGLLGAGAAAQGFDLAQHTVNFFWLLVVLLGVHTAALLFWLLALIGRQLRATAVKTPMLQVLALWLVRKLSRLFAHEAPEANQEARSAQPPLSVTTVSSVWARLQSRGALGFWNVSVLSHAIWAAYLIGGFAMTLILLSLRQYDFIWATTVLSAEAFEQMTLLLGELPRLLGVAVPDAQVVRISRAGIDSSPEIAGASRVLWSNLLLASLIIWGLLPRTILLIVSLTGRVAALRTVAVDFASPYYVALRQQLLTGFQRGGVIDPDRRSVPEAEVGHVSSVPVALPDTYDIAAIYLDPQLHWPPAMLQPQNNLGCIDDAASEQAVMAAAADTSSAHLVLWSHLSTVPDRGVRRIVQALKRHFRGRLHLGLLTPADRPADASRLEDWYRLAAATDISLDDLIQLPLQPDGSPDTSAVGGNHHAG</sequence>
<dbReference type="Proteomes" id="UP001501337">
    <property type="component" value="Unassembled WGS sequence"/>
</dbReference>
<keyword evidence="2" id="KW-0472">Membrane</keyword>
<organism evidence="3 4">
    <name type="scientific">Allohahella marinimesophila</name>
    <dbReference type="NCBI Taxonomy" id="1054972"/>
    <lineage>
        <taxon>Bacteria</taxon>
        <taxon>Pseudomonadati</taxon>
        <taxon>Pseudomonadota</taxon>
        <taxon>Gammaproteobacteria</taxon>
        <taxon>Oceanospirillales</taxon>
        <taxon>Hahellaceae</taxon>
        <taxon>Allohahella</taxon>
    </lineage>
</organism>
<feature type="transmembrane region" description="Helical" evidence="2">
    <location>
        <begin position="214"/>
        <end position="240"/>
    </location>
</feature>
<feature type="transmembrane region" description="Helical" evidence="2">
    <location>
        <begin position="95"/>
        <end position="112"/>
    </location>
</feature>